<dbReference type="GO" id="GO:1900150">
    <property type="term" value="P:regulation of defense response to fungus"/>
    <property type="evidence" value="ECO:0007669"/>
    <property type="project" value="InterPro"/>
</dbReference>
<name>A0A6G1EJX9_9ORYZ</name>
<dbReference type="EMBL" id="SPHZ02000003">
    <property type="protein sequence ID" value="KAF0924906.1"/>
    <property type="molecule type" value="Genomic_DNA"/>
</dbReference>
<dbReference type="Proteomes" id="UP000479710">
    <property type="component" value="Unassembled WGS sequence"/>
</dbReference>
<keyword evidence="2" id="KW-1185">Reference proteome</keyword>
<dbReference type="OrthoDB" id="694223at2759"/>
<organism evidence="1 2">
    <name type="scientific">Oryza meyeriana var. granulata</name>
    <dbReference type="NCBI Taxonomy" id="110450"/>
    <lineage>
        <taxon>Eukaryota</taxon>
        <taxon>Viridiplantae</taxon>
        <taxon>Streptophyta</taxon>
        <taxon>Embryophyta</taxon>
        <taxon>Tracheophyta</taxon>
        <taxon>Spermatophyta</taxon>
        <taxon>Magnoliopsida</taxon>
        <taxon>Liliopsida</taxon>
        <taxon>Poales</taxon>
        <taxon>Poaceae</taxon>
        <taxon>BOP clade</taxon>
        <taxon>Oryzoideae</taxon>
        <taxon>Oryzeae</taxon>
        <taxon>Oryzinae</taxon>
        <taxon>Oryza</taxon>
        <taxon>Oryza meyeriana</taxon>
    </lineage>
</organism>
<evidence type="ECO:0000313" key="1">
    <source>
        <dbReference type="EMBL" id="KAF0924906.1"/>
    </source>
</evidence>
<reference evidence="1 2" key="1">
    <citation type="submission" date="2019-11" db="EMBL/GenBank/DDBJ databases">
        <title>Whole genome sequence of Oryza granulata.</title>
        <authorList>
            <person name="Li W."/>
        </authorList>
    </citation>
    <scope>NUCLEOTIDE SEQUENCE [LARGE SCALE GENOMIC DNA]</scope>
    <source>
        <strain evidence="2">cv. Menghai</strain>
        <tissue evidence="1">Leaf</tissue>
    </source>
</reference>
<accession>A0A6G1EJX9</accession>
<gene>
    <name evidence="1" type="ORF">E2562_014982</name>
</gene>
<dbReference type="InterPro" id="IPR044169">
    <property type="entry name" value="PI21"/>
</dbReference>
<dbReference type="AlphaFoldDB" id="A0A6G1EJX9"/>
<sequence length="128" mass="14153">MPTLVIAMNLQCCRCSTKIQKLLCCMQERGEFEIEKIVYEKKTVVVSGPFDAEKLSCKLWCKAGKIIKDIKIKTPPEPPVPTKPVCGCPTSPSCHCCSPYPPYLPPAMPYRPVLVSDESPQYGACAVM</sequence>
<evidence type="ECO:0000313" key="2">
    <source>
        <dbReference type="Proteomes" id="UP000479710"/>
    </source>
</evidence>
<evidence type="ECO:0008006" key="3">
    <source>
        <dbReference type="Google" id="ProtNLM"/>
    </source>
</evidence>
<dbReference type="PANTHER" id="PTHR47488">
    <property type="entry name" value="HEAVY METAL TRANSPORT/DETOXIFICATION SUPERFAMILY PROTEIN"/>
    <property type="match status" value="1"/>
</dbReference>
<proteinExistence type="predicted"/>
<dbReference type="PANTHER" id="PTHR47488:SF22">
    <property type="entry name" value="HEAVY METAL-ASSOCIATED DOMAIN CONTAINING PROTEIN, EXPRESSED"/>
    <property type="match status" value="1"/>
</dbReference>
<protein>
    <recommendedName>
        <fullName evidence="3">HMA domain-containing protein</fullName>
    </recommendedName>
</protein>
<comment type="caution">
    <text evidence="1">The sequence shown here is derived from an EMBL/GenBank/DDBJ whole genome shotgun (WGS) entry which is preliminary data.</text>
</comment>